<dbReference type="PROSITE" id="PS00444">
    <property type="entry name" value="POLYPRENYL_SYNTHASE_2"/>
    <property type="match status" value="1"/>
</dbReference>
<sequence>MLEIDADAVLRRLTEQGRARAAAVDRHHLLLWDALDLALQGGKRFRPRLVMATHDALGGVRPGAAAEVGAAIEMLHTAFVIHDDVIDDDHVRRGRPNVSGTFRADATSSGAGALAAGGYGLAAAVLAGDLALAAALRTVATCDAPPDVVHGLLDLFDLALHTTAAGELADVRLALGTAAVTLDESLQMEELKTSAYSFALPLQAGSVLAGAEPPTTTRLGEAGRSLGLAFQLVDDLIGVFGDPEQSGKSATGDLRTGKQTPLLVHARSTPQWEAISSFVGRDLETAELDDVRDLLASSGSRAFVETLVEEHLVAAREVLADMGVSLDFVDELMARPPLVVAGQGTAA</sequence>
<dbReference type="Proteomes" id="UP000294071">
    <property type="component" value="Unassembled WGS sequence"/>
</dbReference>
<dbReference type="InterPro" id="IPR033749">
    <property type="entry name" value="Polyprenyl_synt_CS"/>
</dbReference>
<comment type="similarity">
    <text evidence="2 6">Belongs to the FPP/GGPP synthase family.</text>
</comment>
<evidence type="ECO:0000256" key="5">
    <source>
        <dbReference type="ARBA" id="ARBA00022842"/>
    </source>
</evidence>
<keyword evidence="5" id="KW-0460">Magnesium</keyword>
<keyword evidence="3 6" id="KW-0808">Transferase</keyword>
<protein>
    <submittedName>
        <fullName evidence="7">Polyprenyl synthetase family protein</fullName>
    </submittedName>
</protein>
<keyword evidence="4" id="KW-0479">Metal-binding</keyword>
<proteinExistence type="inferred from homology"/>
<evidence type="ECO:0000256" key="1">
    <source>
        <dbReference type="ARBA" id="ARBA00001946"/>
    </source>
</evidence>
<dbReference type="GO" id="GO:0046872">
    <property type="term" value="F:metal ion binding"/>
    <property type="evidence" value="ECO:0007669"/>
    <property type="project" value="UniProtKB-KW"/>
</dbReference>
<evidence type="ECO:0000256" key="4">
    <source>
        <dbReference type="ARBA" id="ARBA00022723"/>
    </source>
</evidence>
<comment type="cofactor">
    <cofactor evidence="1">
        <name>Mg(2+)</name>
        <dbReference type="ChEBI" id="CHEBI:18420"/>
    </cofactor>
</comment>
<dbReference type="Gene3D" id="1.10.600.10">
    <property type="entry name" value="Farnesyl Diphosphate Synthase"/>
    <property type="match status" value="1"/>
</dbReference>
<dbReference type="EMBL" id="SDWT01000002">
    <property type="protein sequence ID" value="RYB91692.1"/>
    <property type="molecule type" value="Genomic_DNA"/>
</dbReference>
<comment type="caution">
    <text evidence="7">The sequence shown here is derived from an EMBL/GenBank/DDBJ whole genome shotgun (WGS) entry which is preliminary data.</text>
</comment>
<dbReference type="InterPro" id="IPR008949">
    <property type="entry name" value="Isoprenoid_synthase_dom_sf"/>
</dbReference>
<evidence type="ECO:0000256" key="3">
    <source>
        <dbReference type="ARBA" id="ARBA00022679"/>
    </source>
</evidence>
<name>A0A4V1RKB4_9ACTN</name>
<dbReference type="SUPFAM" id="SSF48576">
    <property type="entry name" value="Terpenoid synthases"/>
    <property type="match status" value="1"/>
</dbReference>
<dbReference type="PANTHER" id="PTHR12001">
    <property type="entry name" value="GERANYLGERANYL PYROPHOSPHATE SYNTHASE"/>
    <property type="match status" value="1"/>
</dbReference>
<dbReference type="InterPro" id="IPR000092">
    <property type="entry name" value="Polyprenyl_synt"/>
</dbReference>
<dbReference type="RefSeq" id="WP_129401359.1">
    <property type="nucleotide sequence ID" value="NZ_SDWT01000002.1"/>
</dbReference>
<dbReference type="GO" id="GO:0008299">
    <property type="term" value="P:isoprenoid biosynthetic process"/>
    <property type="evidence" value="ECO:0007669"/>
    <property type="project" value="InterPro"/>
</dbReference>
<evidence type="ECO:0000313" key="8">
    <source>
        <dbReference type="Proteomes" id="UP000294071"/>
    </source>
</evidence>
<dbReference type="GO" id="GO:0004659">
    <property type="term" value="F:prenyltransferase activity"/>
    <property type="evidence" value="ECO:0007669"/>
    <property type="project" value="InterPro"/>
</dbReference>
<dbReference type="PROSITE" id="PS00723">
    <property type="entry name" value="POLYPRENYL_SYNTHASE_1"/>
    <property type="match status" value="1"/>
</dbReference>
<reference evidence="7 8" key="1">
    <citation type="submission" date="2019-01" db="EMBL/GenBank/DDBJ databases">
        <title>Novel species of Nocardioides.</title>
        <authorList>
            <person name="Liu Q."/>
            <person name="Xin Y.-H."/>
        </authorList>
    </citation>
    <scope>NUCLEOTIDE SEQUENCE [LARGE SCALE GENOMIC DNA]</scope>
    <source>
        <strain evidence="7 8">CGMCC 4.6882</strain>
    </source>
</reference>
<dbReference type="Pfam" id="PF00348">
    <property type="entry name" value="polyprenyl_synt"/>
    <property type="match status" value="1"/>
</dbReference>
<evidence type="ECO:0000313" key="7">
    <source>
        <dbReference type="EMBL" id="RYB91692.1"/>
    </source>
</evidence>
<dbReference type="SFLD" id="SFLDS00005">
    <property type="entry name" value="Isoprenoid_Synthase_Type_I"/>
    <property type="match status" value="1"/>
</dbReference>
<keyword evidence="8" id="KW-1185">Reference proteome</keyword>
<dbReference type="OrthoDB" id="4497239at2"/>
<dbReference type="AlphaFoldDB" id="A0A4V1RKB4"/>
<dbReference type="PANTHER" id="PTHR12001:SF85">
    <property type="entry name" value="SHORT CHAIN ISOPRENYL DIPHOSPHATE SYNTHASE"/>
    <property type="match status" value="1"/>
</dbReference>
<organism evidence="7 8">
    <name type="scientific">Nocardioides oleivorans</name>
    <dbReference type="NCBI Taxonomy" id="273676"/>
    <lineage>
        <taxon>Bacteria</taxon>
        <taxon>Bacillati</taxon>
        <taxon>Actinomycetota</taxon>
        <taxon>Actinomycetes</taxon>
        <taxon>Propionibacteriales</taxon>
        <taxon>Nocardioidaceae</taxon>
        <taxon>Nocardioides</taxon>
    </lineage>
</organism>
<evidence type="ECO:0000256" key="2">
    <source>
        <dbReference type="ARBA" id="ARBA00006706"/>
    </source>
</evidence>
<gene>
    <name evidence="7" type="ORF">EUA93_16185</name>
</gene>
<accession>A0A4V1RKB4</accession>
<evidence type="ECO:0000256" key="6">
    <source>
        <dbReference type="RuleBase" id="RU004466"/>
    </source>
</evidence>